<sequence length="128" mass="13942">MILKTRTWMLAFLTVLLLSVTASWMLLTEKTTDTVANLYLDGVCIESIDLSTVSAAYSFSVEGVYGRNLITVDPGRICVSDADCPDKSCVHQGWIGNGVTPIVCLPNKLVIQIEETAEQSLDIDSVTK</sequence>
<comment type="caution">
    <text evidence="1">The sequence shown here is derived from an EMBL/GenBank/DDBJ whole genome shotgun (WGS) entry which is preliminary data.</text>
</comment>
<dbReference type="Proteomes" id="UP000660021">
    <property type="component" value="Unassembled WGS sequence"/>
</dbReference>
<name>A0ABR7HRV7_9FIRM</name>
<evidence type="ECO:0000313" key="2">
    <source>
        <dbReference type="Proteomes" id="UP000660021"/>
    </source>
</evidence>
<dbReference type="EMBL" id="JACOPR010000003">
    <property type="protein sequence ID" value="MBC5730269.1"/>
    <property type="molecule type" value="Genomic_DNA"/>
</dbReference>
<dbReference type="RefSeq" id="WP_101691264.1">
    <property type="nucleotide sequence ID" value="NZ_JACOPR010000003.1"/>
</dbReference>
<proteinExistence type="predicted"/>
<dbReference type="Gene3D" id="2.60.320.10">
    <property type="entry name" value="N-utilization substance G protein NusG, insert domain"/>
    <property type="match status" value="1"/>
</dbReference>
<keyword evidence="2" id="KW-1185">Reference proteome</keyword>
<accession>A0ABR7HRV7</accession>
<organism evidence="1 2">
    <name type="scientific">Pseudoflavonifractor hominis</name>
    <dbReference type="NCBI Taxonomy" id="2763059"/>
    <lineage>
        <taxon>Bacteria</taxon>
        <taxon>Bacillati</taxon>
        <taxon>Bacillota</taxon>
        <taxon>Clostridia</taxon>
        <taxon>Eubacteriales</taxon>
        <taxon>Oscillospiraceae</taxon>
        <taxon>Pseudoflavonifractor</taxon>
    </lineage>
</organism>
<dbReference type="CDD" id="cd09846">
    <property type="entry name" value="DUF1312"/>
    <property type="match status" value="1"/>
</dbReference>
<protein>
    <submittedName>
        <fullName evidence="1">NusG domain II-containing protein</fullName>
    </submittedName>
</protein>
<evidence type="ECO:0000313" key="1">
    <source>
        <dbReference type="EMBL" id="MBC5730269.1"/>
    </source>
</evidence>
<dbReference type="InterPro" id="IPR038690">
    <property type="entry name" value="NusG_2_sf"/>
</dbReference>
<gene>
    <name evidence="1" type="ORF">H8S34_05390</name>
</gene>
<reference evidence="1 2" key="1">
    <citation type="submission" date="2020-08" db="EMBL/GenBank/DDBJ databases">
        <title>Genome public.</title>
        <authorList>
            <person name="Liu C."/>
            <person name="Sun Q."/>
        </authorList>
    </citation>
    <scope>NUCLEOTIDE SEQUENCE [LARGE SCALE GENOMIC DNA]</scope>
    <source>
        <strain evidence="1 2">New-38</strain>
    </source>
</reference>
<dbReference type="Pfam" id="PF07009">
    <property type="entry name" value="NusG_II"/>
    <property type="match status" value="1"/>
</dbReference>